<dbReference type="InterPro" id="IPR025574">
    <property type="entry name" value="Nucleoporin_FG_rpt"/>
</dbReference>
<evidence type="ECO:0000313" key="3">
    <source>
        <dbReference type="EMBL" id="KAG7160740.1"/>
    </source>
</evidence>
<protein>
    <submittedName>
        <fullName evidence="3">Nucleoporin NUP42-like</fullName>
    </submittedName>
</protein>
<dbReference type="InterPro" id="IPR051767">
    <property type="entry name" value="Nucleoporin_NUP42"/>
</dbReference>
<dbReference type="PANTHER" id="PTHR46527">
    <property type="entry name" value="NUCLEOPORIN-LIKE PROTEIN 2"/>
    <property type="match status" value="1"/>
</dbReference>
<name>A0A8J5JN50_HOMAM</name>
<evidence type="ECO:0000256" key="2">
    <source>
        <dbReference type="ARBA" id="ARBA00023242"/>
    </source>
</evidence>
<organism evidence="3 4">
    <name type="scientific">Homarus americanus</name>
    <name type="common">American lobster</name>
    <dbReference type="NCBI Taxonomy" id="6706"/>
    <lineage>
        <taxon>Eukaryota</taxon>
        <taxon>Metazoa</taxon>
        <taxon>Ecdysozoa</taxon>
        <taxon>Arthropoda</taxon>
        <taxon>Crustacea</taxon>
        <taxon>Multicrustacea</taxon>
        <taxon>Malacostraca</taxon>
        <taxon>Eumalacostraca</taxon>
        <taxon>Eucarida</taxon>
        <taxon>Decapoda</taxon>
        <taxon>Pleocyemata</taxon>
        <taxon>Astacidea</taxon>
        <taxon>Nephropoidea</taxon>
        <taxon>Nephropidae</taxon>
        <taxon>Homarus</taxon>
    </lineage>
</organism>
<evidence type="ECO:0000256" key="1">
    <source>
        <dbReference type="ARBA" id="ARBA00004123"/>
    </source>
</evidence>
<reference evidence="3" key="1">
    <citation type="journal article" date="2021" name="Sci. Adv.">
        <title>The American lobster genome reveals insights on longevity, neural, and immune adaptations.</title>
        <authorList>
            <person name="Polinski J.M."/>
            <person name="Zimin A.V."/>
            <person name="Clark K.F."/>
            <person name="Kohn A.B."/>
            <person name="Sadowski N."/>
            <person name="Timp W."/>
            <person name="Ptitsyn A."/>
            <person name="Khanna P."/>
            <person name="Romanova D.Y."/>
            <person name="Williams P."/>
            <person name="Greenwood S.J."/>
            <person name="Moroz L.L."/>
            <person name="Walt D.R."/>
            <person name="Bodnar A.G."/>
        </authorList>
    </citation>
    <scope>NUCLEOTIDE SEQUENCE</scope>
    <source>
        <strain evidence="3">GMGI-L3</strain>
    </source>
</reference>
<keyword evidence="2" id="KW-0539">Nucleus</keyword>
<comment type="subcellular location">
    <subcellularLocation>
        <location evidence="1">Nucleus</location>
    </subcellularLocation>
</comment>
<evidence type="ECO:0000313" key="4">
    <source>
        <dbReference type="Proteomes" id="UP000747542"/>
    </source>
</evidence>
<dbReference type="EMBL" id="JAHLQT010030867">
    <property type="protein sequence ID" value="KAG7160740.1"/>
    <property type="molecule type" value="Genomic_DNA"/>
</dbReference>
<dbReference type="GO" id="GO:0005643">
    <property type="term" value="C:nuclear pore"/>
    <property type="evidence" value="ECO:0007669"/>
    <property type="project" value="UniProtKB-ARBA"/>
</dbReference>
<gene>
    <name evidence="3" type="primary">NUP42-L</name>
    <name evidence="3" type="ORF">Hamer_G023737</name>
</gene>
<sequence length="563" mass="58765">MQDQGKVLRQNLDVGNNKQIGSLWQKGTSKYDTRCWNRHPQDKGGTGMTNAFPGNSAGNMFIGKASTQQDTKEFQDFVKQVSGEMNMWERSGQWLFSCFFPLKGCHPLMGFSDHSLEELRVRAYDAVKTNTSSTYQAHWSELQQRYKQLRDALKMSTPEAVQAMRDIHQAKSAVEQQEQQQALKPSSLFSKPPGQTLFGGATPQSGSGVGLLGAKPPPLGYAPSVFGGNSSSSTSLFSGGGNTPVFGVQSSLGAQNTTGFGNQSSNIFGGASSNVFKSGTQNATNTNLFGALQGQTNSSTLFGGSTSTSTTGQTPGNVFGSVQNQAGVNIVYNSNAQNQPSLFGGTGTSVPGSGFQATQATNSTGVSNTVGGQGGIFGNQQQPQQQGLFGAQPTQQQASVFCKPNVFGVNQPSASVQNTSHIFGGSSGSSIFGTNAIKGSPNIFGGNAPAGGGNGLFGNVQAAGPFSNPSGVFGNTNELSTNTRLFGKPSEVTQPTVVQGTPGLFGHPATGASSSVSSPAVVQGNSLELYTPLDQLKPEDRIQFEAEAFTSIPYCPPPKELCA</sequence>
<comment type="caution">
    <text evidence="3">The sequence shown here is derived from an EMBL/GenBank/DDBJ whole genome shotgun (WGS) entry which is preliminary data.</text>
</comment>
<dbReference type="AlphaFoldDB" id="A0A8J5JN50"/>
<dbReference type="PANTHER" id="PTHR46527:SF1">
    <property type="entry name" value="NUCLEOPORIN NUP42"/>
    <property type="match status" value="1"/>
</dbReference>
<keyword evidence="4" id="KW-1185">Reference proteome</keyword>
<proteinExistence type="predicted"/>
<dbReference type="Proteomes" id="UP000747542">
    <property type="component" value="Unassembled WGS sequence"/>
</dbReference>
<dbReference type="Pfam" id="PF13634">
    <property type="entry name" value="Nucleoporin_FG"/>
    <property type="match status" value="2"/>
</dbReference>
<accession>A0A8J5JN50</accession>